<dbReference type="GO" id="GO:0006281">
    <property type="term" value="P:DNA repair"/>
    <property type="evidence" value="ECO:0007669"/>
    <property type="project" value="UniProtKB-KW"/>
</dbReference>
<dbReference type="GO" id="GO:0033186">
    <property type="term" value="C:CAF-1 complex"/>
    <property type="evidence" value="ECO:0007669"/>
    <property type="project" value="TreeGrafter"/>
</dbReference>
<evidence type="ECO:0000313" key="7">
    <source>
        <dbReference type="EMBL" id="KJA20214.1"/>
    </source>
</evidence>
<dbReference type="OrthoDB" id="440676at2759"/>
<sequence>MSASETTKAQSPAVVEKKQDKSSLVELKNGKVYFRQKPLSLEKQSETLQEIVKFRDMLEERIKAREPPLTSIPDEHKPLIAKLAHESDKALPVLCKHIHQELLPTLDEEDDGDITTATTAALPLSTVEKAIEQVLTRNNYGLDALLVAKIPAAVCVWRWETRSEHMDWLPKNSKDKAETRRLERIQAKKDLSDLFEALTQEERDIILDPKGTNKLPAKELNKPQAAQSSDTRADESKTVPQSTKKQGKKKAEEVENDKQSEIKTSRPKKVQDPEKVAKEKERLEKKAARLEKEKKERDAHNKSQSIMAKFFVKPTKTISRPATVQESAVAGPSTIRSDFEKTFKPFVLQKDKTLAPSNWFLAEKKRLRRAASRTSSKKDVILVDSEEDDSDIEMLDPPVSESVLKSMSAEARLKNVLLTLPSSTPASRPRSTGQIRRERGFKVYHPLSVRDLMSQLSEAEISGNDDLVREIIAKLSDRRFLPAKAFCFHTDARPGYFGTWTRSSRIIGPRTPFAKDSLIFDYAYDSGEEWEEEPAGEDVVDDGEEEDVDAEEQDSDLDSWLVDDDEEPDLELLGRASPPLLDGFHAPPPKRKAEDSENKIGKKRKVVVPLVPFVKGPVFETTIGQCPYEPFRPYAIRLMNDTPLSMDPFTFVSSCLEDYKARHVSKTVEPQDTQNQPVFAVPALPPRLTTSKALSEPFDISTNTLNAPKKVPATSKASFPDIYMDMLLAKIAQLQASSITSLVESIYLDLREFKVKKVAIEAKVREVGEKCKDKKVWILKPNIQLMNQSSVS</sequence>
<evidence type="ECO:0000256" key="5">
    <source>
        <dbReference type="SAM" id="MobiDB-lite"/>
    </source>
</evidence>
<keyword evidence="2" id="KW-0227">DNA damage</keyword>
<evidence type="ECO:0000256" key="4">
    <source>
        <dbReference type="ARBA" id="ARBA00023242"/>
    </source>
</evidence>
<comment type="subcellular location">
    <subcellularLocation>
        <location evidence="1">Nucleus</location>
    </subcellularLocation>
</comment>
<name>A0A0D2NN38_HYPSF</name>
<keyword evidence="8" id="KW-1185">Reference proteome</keyword>
<feature type="compositionally biased region" description="Basic and acidic residues" evidence="5">
    <location>
        <begin position="249"/>
        <end position="283"/>
    </location>
</feature>
<feature type="region of interest" description="Disordered" evidence="5">
    <location>
        <begin position="1"/>
        <end position="22"/>
    </location>
</feature>
<dbReference type="AlphaFoldDB" id="A0A0D2NN38"/>
<accession>A0A0D2NN38</accession>
<dbReference type="PANTHER" id="PTHR15272:SF0">
    <property type="entry name" value="CHROMATIN ASSEMBLY FACTOR 1 SUBUNIT A"/>
    <property type="match status" value="1"/>
</dbReference>
<keyword evidence="3" id="KW-0234">DNA repair</keyword>
<evidence type="ECO:0000259" key="6">
    <source>
        <dbReference type="Pfam" id="PF12253"/>
    </source>
</evidence>
<dbReference type="InterPro" id="IPR022043">
    <property type="entry name" value="CAF1A_DD"/>
</dbReference>
<evidence type="ECO:0000313" key="8">
    <source>
        <dbReference type="Proteomes" id="UP000054270"/>
    </source>
</evidence>
<feature type="region of interest" description="Disordered" evidence="5">
    <location>
        <begin position="207"/>
        <end position="283"/>
    </location>
</feature>
<organism evidence="7 8">
    <name type="scientific">Hypholoma sublateritium (strain FD-334 SS-4)</name>
    <dbReference type="NCBI Taxonomy" id="945553"/>
    <lineage>
        <taxon>Eukaryota</taxon>
        <taxon>Fungi</taxon>
        <taxon>Dikarya</taxon>
        <taxon>Basidiomycota</taxon>
        <taxon>Agaricomycotina</taxon>
        <taxon>Agaricomycetes</taxon>
        <taxon>Agaricomycetidae</taxon>
        <taxon>Agaricales</taxon>
        <taxon>Agaricineae</taxon>
        <taxon>Strophariaceae</taxon>
        <taxon>Hypholoma</taxon>
    </lineage>
</organism>
<reference evidence="8" key="1">
    <citation type="submission" date="2014-04" db="EMBL/GenBank/DDBJ databases">
        <title>Evolutionary Origins and Diversification of the Mycorrhizal Mutualists.</title>
        <authorList>
            <consortium name="DOE Joint Genome Institute"/>
            <consortium name="Mycorrhizal Genomics Consortium"/>
            <person name="Kohler A."/>
            <person name="Kuo A."/>
            <person name="Nagy L.G."/>
            <person name="Floudas D."/>
            <person name="Copeland A."/>
            <person name="Barry K.W."/>
            <person name="Cichocki N."/>
            <person name="Veneault-Fourrey C."/>
            <person name="LaButti K."/>
            <person name="Lindquist E.A."/>
            <person name="Lipzen A."/>
            <person name="Lundell T."/>
            <person name="Morin E."/>
            <person name="Murat C."/>
            <person name="Riley R."/>
            <person name="Ohm R."/>
            <person name="Sun H."/>
            <person name="Tunlid A."/>
            <person name="Henrissat B."/>
            <person name="Grigoriev I.V."/>
            <person name="Hibbett D.S."/>
            <person name="Martin F."/>
        </authorList>
    </citation>
    <scope>NUCLEOTIDE SEQUENCE [LARGE SCALE GENOMIC DNA]</scope>
    <source>
        <strain evidence="8">FD-334 SS-4</strain>
    </source>
</reference>
<dbReference type="STRING" id="945553.A0A0D2NN38"/>
<feature type="region of interest" description="Disordered" evidence="5">
    <location>
        <begin position="531"/>
        <end position="598"/>
    </location>
</feature>
<feature type="compositionally biased region" description="Polar residues" evidence="5">
    <location>
        <begin position="1"/>
        <end position="10"/>
    </location>
</feature>
<gene>
    <name evidence="7" type="ORF">HYPSUDRAFT_43333</name>
</gene>
<proteinExistence type="predicted"/>
<evidence type="ECO:0000256" key="2">
    <source>
        <dbReference type="ARBA" id="ARBA00022763"/>
    </source>
</evidence>
<dbReference type="GO" id="GO:0005634">
    <property type="term" value="C:nucleus"/>
    <property type="evidence" value="ECO:0007669"/>
    <property type="project" value="UniProtKB-SubCell"/>
</dbReference>
<evidence type="ECO:0000256" key="1">
    <source>
        <dbReference type="ARBA" id="ARBA00004123"/>
    </source>
</evidence>
<keyword evidence="4" id="KW-0539">Nucleus</keyword>
<dbReference type="EMBL" id="KN817569">
    <property type="protein sequence ID" value="KJA20214.1"/>
    <property type="molecule type" value="Genomic_DNA"/>
</dbReference>
<dbReference type="PANTHER" id="PTHR15272">
    <property type="entry name" value="CHROMATIN ASSEMBLY FACTOR 1 SUBUNIT A CAF-1 SUBUNIT A"/>
    <property type="match status" value="1"/>
</dbReference>
<dbReference type="GO" id="GO:0006334">
    <property type="term" value="P:nucleosome assembly"/>
    <property type="evidence" value="ECO:0007669"/>
    <property type="project" value="TreeGrafter"/>
</dbReference>
<feature type="domain" description="Chromatin assembly factor 1 subunit A dimerization" evidence="6">
    <location>
        <begin position="484"/>
        <end position="555"/>
    </location>
</feature>
<dbReference type="Proteomes" id="UP000054270">
    <property type="component" value="Unassembled WGS sequence"/>
</dbReference>
<protein>
    <recommendedName>
        <fullName evidence="6">Chromatin assembly factor 1 subunit A dimerization domain-containing protein</fullName>
    </recommendedName>
</protein>
<dbReference type="Pfam" id="PF12253">
    <property type="entry name" value="CAF1A_dimeriz"/>
    <property type="match status" value="1"/>
</dbReference>
<feature type="compositionally biased region" description="Acidic residues" evidence="5">
    <location>
        <begin position="531"/>
        <end position="570"/>
    </location>
</feature>
<dbReference type="OMA" id="KGPCWES"/>
<evidence type="ECO:0000256" key="3">
    <source>
        <dbReference type="ARBA" id="ARBA00023204"/>
    </source>
</evidence>